<gene>
    <name evidence="1" type="ORF">RCL2_002527600</name>
</gene>
<evidence type="ECO:0000313" key="1">
    <source>
        <dbReference type="EMBL" id="GES98741.1"/>
    </source>
</evidence>
<evidence type="ECO:0008006" key="3">
    <source>
        <dbReference type="Google" id="ProtNLM"/>
    </source>
</evidence>
<comment type="caution">
    <text evidence="1">The sequence shown here is derived from an EMBL/GenBank/DDBJ whole genome shotgun (WGS) entry which is preliminary data.</text>
</comment>
<accession>A0A8H3M6P3</accession>
<sequence length="320" mass="36906">MELCFDPDVIGKKFERIQMQLFMEPNMLKITLQLANLCLTTGDIPADWPITLLETMRKAVVKIVTQKLSHIIANNNILKGGNHSALPGDLSKAYDRVDIKMLELVLNRIKIPRESFDYLLTYFLIVEKQLLQQSAHRNRINSSEQINQSIVNNVQLRDPDKETIMISSQAYMDDINPEKFALMTNDTNAFKDKLIKLNFGSHVQEIQLIRPNESVRILSAWMNLNLSKVYVFNQWLRYAIKNISTIQLQHQVTRLQNQLQNKGLLGILSKLSIICLQQKTLSVANVLTEWKIHLKDLKIKYNLIASTLAIIYNNNLTITY</sequence>
<reference evidence="1" key="1">
    <citation type="submission" date="2019-10" db="EMBL/GenBank/DDBJ databases">
        <title>Conservation and host-specific expression of non-tandemly repeated heterogenous ribosome RNA gene in arbuscular mycorrhizal fungi.</title>
        <authorList>
            <person name="Maeda T."/>
            <person name="Kobayashi Y."/>
            <person name="Nakagawa T."/>
            <person name="Ezawa T."/>
            <person name="Yamaguchi K."/>
            <person name="Bino T."/>
            <person name="Nishimoto Y."/>
            <person name="Shigenobu S."/>
            <person name="Kawaguchi M."/>
        </authorList>
    </citation>
    <scope>NUCLEOTIDE SEQUENCE</scope>
    <source>
        <strain evidence="1">HR1</strain>
    </source>
</reference>
<protein>
    <recommendedName>
        <fullName evidence="3">Reverse transcriptase domain-containing protein</fullName>
    </recommendedName>
</protein>
<dbReference type="AlphaFoldDB" id="A0A8H3M6P3"/>
<dbReference type="EMBL" id="BLAL01000274">
    <property type="protein sequence ID" value="GES98741.1"/>
    <property type="molecule type" value="Genomic_DNA"/>
</dbReference>
<organism evidence="1 2">
    <name type="scientific">Rhizophagus clarus</name>
    <dbReference type="NCBI Taxonomy" id="94130"/>
    <lineage>
        <taxon>Eukaryota</taxon>
        <taxon>Fungi</taxon>
        <taxon>Fungi incertae sedis</taxon>
        <taxon>Mucoromycota</taxon>
        <taxon>Glomeromycotina</taxon>
        <taxon>Glomeromycetes</taxon>
        <taxon>Glomerales</taxon>
        <taxon>Glomeraceae</taxon>
        <taxon>Rhizophagus</taxon>
    </lineage>
</organism>
<dbReference type="Proteomes" id="UP000615446">
    <property type="component" value="Unassembled WGS sequence"/>
</dbReference>
<name>A0A8H3M6P3_9GLOM</name>
<proteinExistence type="predicted"/>
<evidence type="ECO:0000313" key="2">
    <source>
        <dbReference type="Proteomes" id="UP000615446"/>
    </source>
</evidence>